<dbReference type="NCBIfam" id="TIGR00329">
    <property type="entry name" value="gcp_kae1"/>
    <property type="match status" value="1"/>
</dbReference>
<evidence type="ECO:0000313" key="10">
    <source>
        <dbReference type="EMBL" id="KPB00010.1"/>
    </source>
</evidence>
<keyword evidence="10" id="KW-0418">Kinase</keyword>
<dbReference type="SUPFAM" id="SSF53067">
    <property type="entry name" value="Actin-like ATPase domain"/>
    <property type="match status" value="1"/>
</dbReference>
<feature type="binding site" evidence="7">
    <location>
        <position position="185"/>
    </location>
    <ligand>
        <name>substrate</name>
    </ligand>
</feature>
<keyword evidence="7" id="KW-0963">Cytoplasm</keyword>
<dbReference type="EC" id="2.3.1.234" evidence="7"/>
<feature type="binding site" evidence="7">
    <location>
        <position position="117"/>
    </location>
    <ligand>
        <name>Fe cation</name>
        <dbReference type="ChEBI" id="CHEBI:24875"/>
    </ligand>
</feature>
<protein>
    <recommendedName>
        <fullName evidence="7">tRNA N6-adenosine threonylcarbamoyltransferase</fullName>
        <ecNumber evidence="7">2.3.1.234</ecNumber>
    </recommendedName>
    <alternativeName>
        <fullName evidence="7">N6-L-threonylcarbamoyladenine synthase</fullName>
        <shortName evidence="7">t(6)A synthase</shortName>
    </alternativeName>
    <alternativeName>
        <fullName evidence="7">t(6)A37 threonylcarbamoyladenosine biosynthesis protein TsaD</fullName>
    </alternativeName>
    <alternativeName>
        <fullName evidence="7">tRNA threonylcarbamoyladenosine biosynthesis protein TsaD</fullName>
    </alternativeName>
</protein>
<dbReference type="GO" id="GO:0061711">
    <property type="term" value="F:tRNA N(6)-L-threonylcarbamoyladenine synthase activity"/>
    <property type="evidence" value="ECO:0007669"/>
    <property type="project" value="UniProtKB-EC"/>
</dbReference>
<comment type="subcellular location">
    <subcellularLocation>
        <location evidence="7">Cytoplasm</location>
    </subcellularLocation>
</comment>
<dbReference type="PRINTS" id="PR00789">
    <property type="entry name" value="OSIALOPTASE"/>
</dbReference>
<dbReference type="GO" id="GO:0016301">
    <property type="term" value="F:kinase activity"/>
    <property type="evidence" value="ECO:0007669"/>
    <property type="project" value="UniProtKB-KW"/>
</dbReference>
<dbReference type="RefSeq" id="WP_054000434.1">
    <property type="nucleotide sequence ID" value="NZ_JXMU01000034.1"/>
</dbReference>
<feature type="binding site" evidence="7">
    <location>
        <begin position="139"/>
        <end position="143"/>
    </location>
    <ligand>
        <name>substrate</name>
    </ligand>
</feature>
<proteinExistence type="inferred from homology"/>
<dbReference type="OrthoDB" id="9806197at2"/>
<organism evidence="10 11">
    <name type="scientific">Ahrensia marina</name>
    <dbReference type="NCBI Taxonomy" id="1514904"/>
    <lineage>
        <taxon>Bacteria</taxon>
        <taxon>Pseudomonadati</taxon>
        <taxon>Pseudomonadota</taxon>
        <taxon>Alphaproteobacteria</taxon>
        <taxon>Hyphomicrobiales</taxon>
        <taxon>Ahrensiaceae</taxon>
        <taxon>Ahrensia</taxon>
    </lineage>
</organism>
<evidence type="ECO:0000256" key="8">
    <source>
        <dbReference type="SAM" id="MobiDB-lite"/>
    </source>
</evidence>
<dbReference type="InterPro" id="IPR000905">
    <property type="entry name" value="Gcp-like_dom"/>
</dbReference>
<evidence type="ECO:0000256" key="2">
    <source>
        <dbReference type="ARBA" id="ARBA00022694"/>
    </source>
</evidence>
<dbReference type="PANTHER" id="PTHR11735:SF6">
    <property type="entry name" value="TRNA N6-ADENOSINE THREONYLCARBAMOYLTRANSFERASE, MITOCHONDRIAL"/>
    <property type="match status" value="1"/>
</dbReference>
<feature type="binding site" evidence="7">
    <location>
        <position position="121"/>
    </location>
    <ligand>
        <name>Fe cation</name>
        <dbReference type="ChEBI" id="CHEBI:24875"/>
    </ligand>
</feature>
<dbReference type="Pfam" id="PF00814">
    <property type="entry name" value="TsaD"/>
    <property type="match status" value="1"/>
</dbReference>
<reference evidence="10 11" key="1">
    <citation type="submission" date="2015-01" db="EMBL/GenBank/DDBJ databases">
        <title>Ahrensia donghaiensis sp. nov., a novel dimethylsulphoniopropionate-cleavage bacterium isolated from seawater and emended descriptions of the genus Ahrensia and Ahrensia kielensis.</title>
        <authorList>
            <person name="Liu J."/>
        </authorList>
    </citation>
    <scope>NUCLEOTIDE SEQUENCE [LARGE SCALE GENOMIC DNA]</scope>
    <source>
        <strain evidence="10 11">LZD062</strain>
    </source>
</reference>
<feature type="binding site" evidence="7">
    <location>
        <position position="312"/>
    </location>
    <ligand>
        <name>Fe cation</name>
        <dbReference type="ChEBI" id="CHEBI:24875"/>
    </ligand>
</feature>
<dbReference type="GO" id="GO:0005737">
    <property type="term" value="C:cytoplasm"/>
    <property type="evidence" value="ECO:0007669"/>
    <property type="project" value="UniProtKB-SubCell"/>
</dbReference>
<dbReference type="Gene3D" id="3.30.420.40">
    <property type="match status" value="2"/>
</dbReference>
<comment type="caution">
    <text evidence="10">The sequence shown here is derived from an EMBL/GenBank/DDBJ whole genome shotgun (WGS) entry which is preliminary data.</text>
</comment>
<keyword evidence="3 7" id="KW-0479">Metal-binding</keyword>
<dbReference type="GO" id="GO:0002949">
    <property type="term" value="P:tRNA threonylcarbamoyladenosine modification"/>
    <property type="evidence" value="ECO:0007669"/>
    <property type="project" value="UniProtKB-UniRule"/>
</dbReference>
<dbReference type="HAMAP" id="MF_01445">
    <property type="entry name" value="TsaD"/>
    <property type="match status" value="1"/>
</dbReference>
<dbReference type="NCBIfam" id="TIGR03723">
    <property type="entry name" value="T6A_TsaD_YgjD"/>
    <property type="match status" value="1"/>
</dbReference>
<dbReference type="CDD" id="cd24133">
    <property type="entry name" value="ASKHA_NBD_TsaD_bac"/>
    <property type="match status" value="1"/>
</dbReference>
<evidence type="ECO:0000313" key="11">
    <source>
        <dbReference type="Proteomes" id="UP000038011"/>
    </source>
</evidence>
<evidence type="ECO:0000259" key="9">
    <source>
        <dbReference type="Pfam" id="PF00814"/>
    </source>
</evidence>
<dbReference type="PANTHER" id="PTHR11735">
    <property type="entry name" value="TRNA N6-ADENOSINE THREONYLCARBAMOYLTRANSFERASE"/>
    <property type="match status" value="1"/>
</dbReference>
<evidence type="ECO:0000256" key="7">
    <source>
        <dbReference type="HAMAP-Rule" id="MF_01445"/>
    </source>
</evidence>
<dbReference type="InterPro" id="IPR017861">
    <property type="entry name" value="KAE1/TsaD"/>
</dbReference>
<gene>
    <name evidence="7" type="primary">tsaD</name>
    <name evidence="10" type="ORF">SU32_16210</name>
</gene>
<dbReference type="STRING" id="1514904.SU32_16210"/>
<keyword evidence="11" id="KW-1185">Reference proteome</keyword>
<comment type="similarity">
    <text evidence="7">Belongs to the KAE1 / TsaD family.</text>
</comment>
<evidence type="ECO:0000256" key="3">
    <source>
        <dbReference type="ARBA" id="ARBA00022723"/>
    </source>
</evidence>
<feature type="binding site" evidence="7">
    <location>
        <position position="189"/>
    </location>
    <ligand>
        <name>substrate</name>
    </ligand>
</feature>
<dbReference type="InterPro" id="IPR043129">
    <property type="entry name" value="ATPase_NBD"/>
</dbReference>
<evidence type="ECO:0000256" key="1">
    <source>
        <dbReference type="ARBA" id="ARBA00022679"/>
    </source>
</evidence>
<feature type="binding site" evidence="7">
    <location>
        <position position="284"/>
    </location>
    <ligand>
        <name>substrate</name>
    </ligand>
</feature>
<keyword evidence="4 7" id="KW-0408">Iron</keyword>
<feature type="region of interest" description="Disordered" evidence="8">
    <location>
        <begin position="330"/>
        <end position="360"/>
    </location>
</feature>
<evidence type="ECO:0000256" key="6">
    <source>
        <dbReference type="ARBA" id="ARBA00048117"/>
    </source>
</evidence>
<comment type="function">
    <text evidence="7">Required for the formation of a threonylcarbamoyl group on adenosine at position 37 (t(6)A37) in tRNAs that read codons beginning with adenine. Is involved in the transfer of the threonylcarbamoyl moiety of threonylcarbamoyl-AMP (TC-AMP) to the N6 group of A37, together with TsaE and TsaB. TsaD likely plays a direct catalytic role in this reaction.</text>
</comment>
<dbReference type="Proteomes" id="UP000038011">
    <property type="component" value="Unassembled WGS sequence"/>
</dbReference>
<dbReference type="GO" id="GO:0005506">
    <property type="term" value="F:iron ion binding"/>
    <property type="evidence" value="ECO:0007669"/>
    <property type="project" value="UniProtKB-UniRule"/>
</dbReference>
<dbReference type="FunFam" id="3.30.420.40:FF:000012">
    <property type="entry name" value="tRNA N6-adenosine threonylcarbamoyltransferase"/>
    <property type="match status" value="1"/>
</dbReference>
<dbReference type="InterPro" id="IPR022450">
    <property type="entry name" value="TsaD"/>
</dbReference>
<feature type="domain" description="Gcp-like" evidence="9">
    <location>
        <begin position="29"/>
        <end position="319"/>
    </location>
</feature>
<accession>A0A0M9GKP2</accession>
<keyword evidence="5 7" id="KW-0012">Acyltransferase</keyword>
<name>A0A0M9GKP2_9HYPH</name>
<comment type="catalytic activity">
    <reaction evidence="6 7">
        <text>L-threonylcarbamoyladenylate + adenosine(37) in tRNA = N(6)-L-threonylcarbamoyladenosine(37) in tRNA + AMP + H(+)</text>
        <dbReference type="Rhea" id="RHEA:37059"/>
        <dbReference type="Rhea" id="RHEA-COMP:10162"/>
        <dbReference type="Rhea" id="RHEA-COMP:10163"/>
        <dbReference type="ChEBI" id="CHEBI:15378"/>
        <dbReference type="ChEBI" id="CHEBI:73682"/>
        <dbReference type="ChEBI" id="CHEBI:74411"/>
        <dbReference type="ChEBI" id="CHEBI:74418"/>
        <dbReference type="ChEBI" id="CHEBI:456215"/>
        <dbReference type="EC" id="2.3.1.234"/>
    </reaction>
</comment>
<dbReference type="PATRIC" id="fig|1514904.3.peg.2650"/>
<sequence length="360" mass="38253">MLTILGIETSCDETAASVVRGGTNPVRGEVLSNIVHSQIDDHAAYGGVVPEIAARAHVEKLDGIVQRALDEANCTWSDIDAIAATTGPGLVGGLIVGVMTGKAIAYAQNKPFLPVNHLEGHALTARLTDGIQFPYLLLLVSGGHTQIVLVRGLGDYERWASTIDDALGEAFDKTAKLLGLPYPGGPAVEKHALDGNPKRFSLPRPLKGEDRLDFSFSGLKTALRRQATELGALTKDDIDDLCASFQIAVTESLEDRISRSLLRYRNEFEGRQPTLVVAGGVAANKAIRTMLEKACADHGFTFLAPPIALCTDNAAMIAWAGLEHLSEGAQSDMDATPRPRWPLDSDSAPIIGSGKKGAKA</sequence>
<feature type="binding site" evidence="7">
    <location>
        <position position="172"/>
    </location>
    <ligand>
        <name>substrate</name>
    </ligand>
</feature>
<dbReference type="EMBL" id="JXMU01000034">
    <property type="protein sequence ID" value="KPB00010.1"/>
    <property type="molecule type" value="Genomic_DNA"/>
</dbReference>
<keyword evidence="1 7" id="KW-0808">Transferase</keyword>
<comment type="cofactor">
    <cofactor evidence="7">
        <name>Fe(2+)</name>
        <dbReference type="ChEBI" id="CHEBI:29033"/>
    </cofactor>
    <text evidence="7">Binds 1 Fe(2+) ion per subunit.</text>
</comment>
<dbReference type="AlphaFoldDB" id="A0A0M9GKP2"/>
<evidence type="ECO:0000256" key="5">
    <source>
        <dbReference type="ARBA" id="ARBA00023315"/>
    </source>
</evidence>
<evidence type="ECO:0000256" key="4">
    <source>
        <dbReference type="ARBA" id="ARBA00023004"/>
    </source>
</evidence>
<keyword evidence="2 7" id="KW-0819">tRNA processing</keyword>